<protein>
    <submittedName>
        <fullName evidence="1">Sodium:solute symporter family protein</fullName>
    </submittedName>
</protein>
<evidence type="ECO:0000313" key="2">
    <source>
        <dbReference type="Proteomes" id="UP001289645"/>
    </source>
</evidence>
<sequence>MILLGVGASIVVVTLIGLAVARRVGGDSTNFLVGGRNLALPLVGAALMGQAVDTNATLGNTDLSSAFGFWAGAALPLGLGLCLLITGIFFAKPMNRMGLTTLPDYYRLRFGRPVEIMASILMMIAFAILVAGNLVAGGFLFEYFVGFPYWVGVVLIAGIVLLYTGAGGMLADAYTAIVQMSLILVAAVATLIWVTVAYGLTIPEGMGPFDFGQLSDPAQGAAINWATLIALGIGDIVAIDFMQRIFSARSPEVARRACFVGAAGAAAIGIPFALVALASTAIVPEGSDGPVLFVLLNDFAPLGLTVLVLAGIVGASMSTANGAILGTAAVAVRNVGNVRRVHIEGKQDPLLKATRWAMLPVAAVSIVFALEVPQTGILLTLAFDLLLACLIVPFVLGMYWRRGTAAAAVTAIAVGFVVRMALFAMTPTIYGVDNTILYLPNGMFDATFDGYPTFIAVLASLVAYVAVALVTRPATLRALDIQLADDLDEALARADAGDAAALRAAKPAPAPALTPAAGSLAGAADPEGAPT</sequence>
<keyword evidence="2" id="KW-1185">Reference proteome</keyword>
<comment type="caution">
    <text evidence="1">The sequence shown here is derived from an EMBL/GenBank/DDBJ whole genome shotgun (WGS) entry which is preliminary data.</text>
</comment>
<organism evidence="1 2">
    <name type="scientific">Mycolicibacterium parafortuitum</name>
    <name type="common">Mycobacterium parafortuitum</name>
    <dbReference type="NCBI Taxonomy" id="39692"/>
    <lineage>
        <taxon>Bacteria</taxon>
        <taxon>Bacillati</taxon>
        <taxon>Actinomycetota</taxon>
        <taxon>Actinomycetes</taxon>
        <taxon>Mycobacteriales</taxon>
        <taxon>Mycobacteriaceae</taxon>
        <taxon>Mycolicibacterium</taxon>
    </lineage>
</organism>
<reference evidence="1 2" key="1">
    <citation type="journal article" date="2021" name="Chemosphere">
        <title>Bioballs carrying a syntrophic Rhodococcus and Mycolicibacterium consortium for simultaneous sorption and biodegradation of fuel oil in contaminated freshwater.</title>
        <authorList>
            <person name="Naloka K."/>
            <person name="Polrit D."/>
            <person name="Muangchinda C."/>
            <person name="Thoetkiattikul H."/>
            <person name="Pinyakong O."/>
        </authorList>
    </citation>
    <scope>NUCLEOTIDE SEQUENCE [LARGE SCALE GENOMIC DNA]</scope>
    <source>
        <strain evidence="1 2">J101</strain>
    </source>
</reference>
<gene>
    <name evidence="1" type="ORF">OHX15_14890</name>
</gene>
<evidence type="ECO:0000313" key="1">
    <source>
        <dbReference type="EMBL" id="MDZ5086673.1"/>
    </source>
</evidence>
<dbReference type="EMBL" id="JAOXLN010000014">
    <property type="protein sequence ID" value="MDZ5086673.1"/>
    <property type="molecule type" value="Genomic_DNA"/>
</dbReference>
<name>A0ACC6MI74_MYCPF</name>
<accession>A0ACC6MI74</accession>
<proteinExistence type="predicted"/>
<dbReference type="Proteomes" id="UP001289645">
    <property type="component" value="Unassembled WGS sequence"/>
</dbReference>